<dbReference type="EMBL" id="JBHSZV010000049">
    <property type="protein sequence ID" value="MFC7063593.1"/>
    <property type="molecule type" value="Genomic_DNA"/>
</dbReference>
<evidence type="ECO:0000256" key="2">
    <source>
        <dbReference type="ARBA" id="ARBA00022827"/>
    </source>
</evidence>
<comment type="caution">
    <text evidence="4">The sequence shown here is derived from an EMBL/GenBank/DDBJ whole genome shotgun (WGS) entry which is preliminary data.</text>
</comment>
<accession>A0ABW2EQB5</accession>
<dbReference type="RefSeq" id="WP_204711455.1">
    <property type="nucleotide sequence ID" value="NZ_JBHSZV010000049.1"/>
</dbReference>
<keyword evidence="2" id="KW-0274">FAD</keyword>
<dbReference type="PANTHER" id="PTHR43644:SF1">
    <property type="entry name" value="NAD(P)H-FLAVIN REDUCTASE"/>
    <property type="match status" value="1"/>
</dbReference>
<name>A0ABW2EQB5_9BACI</name>
<dbReference type="InterPro" id="IPR036010">
    <property type="entry name" value="2Fe-2S_ferredoxin-like_sf"/>
</dbReference>
<evidence type="ECO:0000256" key="1">
    <source>
        <dbReference type="ARBA" id="ARBA00022630"/>
    </source>
</evidence>
<gene>
    <name evidence="4" type="ORF">ACFQIC_17425</name>
</gene>
<dbReference type="Pfam" id="PF00111">
    <property type="entry name" value="Fer2"/>
    <property type="match status" value="1"/>
</dbReference>
<dbReference type="PANTHER" id="PTHR43644">
    <property type="entry name" value="NA(+)-TRANSLOCATING NADH-QUINONE REDUCTASE SUBUNIT"/>
    <property type="match status" value="1"/>
</dbReference>
<proteinExistence type="predicted"/>
<dbReference type="Gene3D" id="3.10.20.30">
    <property type="match status" value="1"/>
</dbReference>
<dbReference type="CDD" id="cd00207">
    <property type="entry name" value="fer2"/>
    <property type="match status" value="1"/>
</dbReference>
<feature type="domain" description="2Fe-2S ferredoxin-type" evidence="3">
    <location>
        <begin position="2"/>
        <end position="97"/>
    </location>
</feature>
<evidence type="ECO:0000259" key="3">
    <source>
        <dbReference type="PROSITE" id="PS51085"/>
    </source>
</evidence>
<sequence>MPKVTVPGRGTFEVEHGKKLALALEDNGVDILHRCGGQAKCTTCRVEILSGEISDVTTAEKEAFSKKGVEGIAEDHLRLSCQIRVNDDVTVRPIMTVEDSGKNAGPRPSE</sequence>
<dbReference type="SUPFAM" id="SSF54292">
    <property type="entry name" value="2Fe-2S ferredoxin-like"/>
    <property type="match status" value="1"/>
</dbReference>
<keyword evidence="1" id="KW-0285">Flavoprotein</keyword>
<evidence type="ECO:0000313" key="5">
    <source>
        <dbReference type="Proteomes" id="UP001596410"/>
    </source>
</evidence>
<reference evidence="5" key="1">
    <citation type="journal article" date="2019" name="Int. J. Syst. Evol. Microbiol.">
        <title>The Global Catalogue of Microorganisms (GCM) 10K type strain sequencing project: providing services to taxonomists for standard genome sequencing and annotation.</title>
        <authorList>
            <consortium name="The Broad Institute Genomics Platform"/>
            <consortium name="The Broad Institute Genome Sequencing Center for Infectious Disease"/>
            <person name="Wu L."/>
            <person name="Ma J."/>
        </authorList>
    </citation>
    <scope>NUCLEOTIDE SEQUENCE [LARGE SCALE GENOMIC DNA]</scope>
    <source>
        <strain evidence="5">CGMCC 4.1621</strain>
    </source>
</reference>
<dbReference type="InterPro" id="IPR001041">
    <property type="entry name" value="2Fe-2S_ferredoxin-type"/>
</dbReference>
<keyword evidence="5" id="KW-1185">Reference proteome</keyword>
<protein>
    <submittedName>
        <fullName evidence="4">2Fe-2S iron-sulfur cluster-binding protein</fullName>
    </submittedName>
</protein>
<evidence type="ECO:0000313" key="4">
    <source>
        <dbReference type="EMBL" id="MFC7063593.1"/>
    </source>
</evidence>
<dbReference type="Proteomes" id="UP001596410">
    <property type="component" value="Unassembled WGS sequence"/>
</dbReference>
<dbReference type="InterPro" id="IPR012675">
    <property type="entry name" value="Beta-grasp_dom_sf"/>
</dbReference>
<dbReference type="PROSITE" id="PS51085">
    <property type="entry name" value="2FE2S_FER_2"/>
    <property type="match status" value="1"/>
</dbReference>
<organism evidence="4 5">
    <name type="scientific">Halobacillus seohaensis</name>
    <dbReference type="NCBI Taxonomy" id="447421"/>
    <lineage>
        <taxon>Bacteria</taxon>
        <taxon>Bacillati</taxon>
        <taxon>Bacillota</taxon>
        <taxon>Bacilli</taxon>
        <taxon>Bacillales</taxon>
        <taxon>Bacillaceae</taxon>
        <taxon>Halobacillus</taxon>
    </lineage>
</organism>